<dbReference type="CDD" id="cd00118">
    <property type="entry name" value="LysM"/>
    <property type="match status" value="1"/>
</dbReference>
<evidence type="ECO:0000313" key="2">
    <source>
        <dbReference type="Proteomes" id="UP000321827"/>
    </source>
</evidence>
<dbReference type="EMBL" id="BJXN01000006">
    <property type="protein sequence ID" value="GEM89669.1"/>
    <property type="molecule type" value="Genomic_DNA"/>
</dbReference>
<evidence type="ECO:0008006" key="3">
    <source>
        <dbReference type="Google" id="ProtNLM"/>
    </source>
</evidence>
<dbReference type="OrthoDB" id="370541at2"/>
<sequence length="279" mass="29016">MPGHRHPVGLDVFKALVALLLLALLIGGRPQAAAPTVNAAVDPSGTVTLSGTAPPGRPVHVTVTAAGGAVMEPEARSDDAGRWLTALTLAPGPYTVRAAIGPVASAPLRFVVPEPARLAPLSIDPPPSPAAGSLTLSGRAEAGRELRVFLDGRPLELRPPLVSGDDGRWSLTLELGAGGHTVYLAYVEAPQRVSDPLLLEVREAAPATPFRPAVSGGHAYVVQEGDWLSKLAETFLGDPERYPEIRAATNAKAAVDDAFTPIANDGLIRPGERIWIPAP</sequence>
<dbReference type="RefSeq" id="WP_147146696.1">
    <property type="nucleotide sequence ID" value="NZ_BJXN01000006.1"/>
</dbReference>
<dbReference type="InterPro" id="IPR036779">
    <property type="entry name" value="LysM_dom_sf"/>
</dbReference>
<gene>
    <name evidence="1" type="ORF">ODE01S_11030</name>
</gene>
<reference evidence="1 2" key="1">
    <citation type="submission" date="2019-07" db="EMBL/GenBank/DDBJ databases">
        <title>Whole genome shotgun sequence of Oceanithermus desulfurans NBRC 100063.</title>
        <authorList>
            <person name="Hosoyama A."/>
            <person name="Uohara A."/>
            <person name="Ohji S."/>
            <person name="Ichikawa N."/>
        </authorList>
    </citation>
    <scope>NUCLEOTIDE SEQUENCE [LARGE SCALE GENOMIC DNA]</scope>
    <source>
        <strain evidence="1 2">NBRC 100063</strain>
    </source>
</reference>
<name>A0A511RJ50_9DEIN</name>
<dbReference type="AlphaFoldDB" id="A0A511RJ50"/>
<proteinExistence type="predicted"/>
<comment type="caution">
    <text evidence="1">The sequence shown here is derived from an EMBL/GenBank/DDBJ whole genome shotgun (WGS) entry which is preliminary data.</text>
</comment>
<dbReference type="Gene3D" id="3.10.350.10">
    <property type="entry name" value="LysM domain"/>
    <property type="match status" value="1"/>
</dbReference>
<protein>
    <recommendedName>
        <fullName evidence="3">LysM domain-containing protein</fullName>
    </recommendedName>
</protein>
<accession>A0A511RJ50</accession>
<dbReference type="Proteomes" id="UP000321827">
    <property type="component" value="Unassembled WGS sequence"/>
</dbReference>
<organism evidence="1 2">
    <name type="scientific">Oceanithermus desulfurans NBRC 100063</name>
    <dbReference type="NCBI Taxonomy" id="1227550"/>
    <lineage>
        <taxon>Bacteria</taxon>
        <taxon>Thermotogati</taxon>
        <taxon>Deinococcota</taxon>
        <taxon>Deinococci</taxon>
        <taxon>Thermales</taxon>
        <taxon>Thermaceae</taxon>
        <taxon>Oceanithermus</taxon>
    </lineage>
</organism>
<dbReference type="InterPro" id="IPR018392">
    <property type="entry name" value="LysM"/>
</dbReference>
<evidence type="ECO:0000313" key="1">
    <source>
        <dbReference type="EMBL" id="GEM89669.1"/>
    </source>
</evidence>